<dbReference type="GO" id="GO:0005886">
    <property type="term" value="C:plasma membrane"/>
    <property type="evidence" value="ECO:0007669"/>
    <property type="project" value="TreeGrafter"/>
</dbReference>
<dbReference type="Proteomes" id="UP001190640">
    <property type="component" value="Chromosome 15"/>
</dbReference>
<keyword evidence="3 5" id="KW-1133">Transmembrane helix</keyword>
<dbReference type="InterPro" id="IPR050579">
    <property type="entry name" value="PMP-22/EMP/MP20-like"/>
</dbReference>
<keyword evidence="6" id="KW-1185">Reference proteome</keyword>
<name>A0AA97LGT8_EUBMA</name>
<evidence type="ECO:0000256" key="5">
    <source>
        <dbReference type="SAM" id="Phobius"/>
    </source>
</evidence>
<feature type="transmembrane region" description="Helical" evidence="5">
    <location>
        <begin position="169"/>
        <end position="196"/>
    </location>
</feature>
<feature type="transmembrane region" description="Helical" evidence="5">
    <location>
        <begin position="131"/>
        <end position="157"/>
    </location>
</feature>
<dbReference type="GeneID" id="129342952"/>
<protein>
    <submittedName>
        <fullName evidence="7">Protein NKG7-like</fullName>
    </submittedName>
</protein>
<sequence length="208" mass="23071">MAAEAEAMGSGRSPEGRDPSFTTLSEMFSNHYMDVLTHPLRISSAICSACSLLILLTSLTTSYWVTERTPQGLIHAGLWEMCREPSCRYFPFRVPEFLHVTRAFLIMAVLCGLVSLIFICISFEHASVGPIYFMVVAGLLSFTAGFFTLIGISVFTAVHKSKRQYIQHLIIFGSSYGLGWASISMYITTAAAHFFAYCKQKNLSDSDC</sequence>
<evidence type="ECO:0000313" key="6">
    <source>
        <dbReference type="Proteomes" id="UP001190640"/>
    </source>
</evidence>
<evidence type="ECO:0000256" key="4">
    <source>
        <dbReference type="ARBA" id="ARBA00023136"/>
    </source>
</evidence>
<evidence type="ECO:0000256" key="1">
    <source>
        <dbReference type="ARBA" id="ARBA00004141"/>
    </source>
</evidence>
<reference evidence="7" key="1">
    <citation type="submission" date="2025-08" db="UniProtKB">
        <authorList>
            <consortium name="RefSeq"/>
        </authorList>
    </citation>
    <scope>IDENTIFICATION</scope>
    <source>
        <tissue evidence="7">Blood</tissue>
    </source>
</reference>
<dbReference type="Gene3D" id="1.20.140.150">
    <property type="match status" value="1"/>
</dbReference>
<evidence type="ECO:0000256" key="2">
    <source>
        <dbReference type="ARBA" id="ARBA00022692"/>
    </source>
</evidence>
<dbReference type="InterPro" id="IPR004031">
    <property type="entry name" value="PMP22/EMP/MP20/Claudin"/>
</dbReference>
<dbReference type="AlphaFoldDB" id="A0AA97LGT8"/>
<dbReference type="KEGG" id="emc:129342952"/>
<feature type="transmembrane region" description="Helical" evidence="5">
    <location>
        <begin position="103"/>
        <end position="125"/>
    </location>
</feature>
<keyword evidence="2 5" id="KW-0812">Transmembrane</keyword>
<dbReference type="RefSeq" id="XP_054854884.1">
    <property type="nucleotide sequence ID" value="XM_054998909.1"/>
</dbReference>
<organism evidence="6 7">
    <name type="scientific">Eublepharis macularius</name>
    <name type="common">Leopard gecko</name>
    <name type="synonym">Cyrtodactylus macularius</name>
    <dbReference type="NCBI Taxonomy" id="481883"/>
    <lineage>
        <taxon>Eukaryota</taxon>
        <taxon>Metazoa</taxon>
        <taxon>Chordata</taxon>
        <taxon>Craniata</taxon>
        <taxon>Vertebrata</taxon>
        <taxon>Euteleostomi</taxon>
        <taxon>Lepidosauria</taxon>
        <taxon>Squamata</taxon>
        <taxon>Bifurcata</taxon>
        <taxon>Gekkota</taxon>
        <taxon>Eublepharidae</taxon>
        <taxon>Eublepharinae</taxon>
        <taxon>Eublepharis</taxon>
    </lineage>
</organism>
<dbReference type="Pfam" id="PF00822">
    <property type="entry name" value="PMP22_Claudin"/>
    <property type="match status" value="1"/>
</dbReference>
<evidence type="ECO:0000256" key="3">
    <source>
        <dbReference type="ARBA" id="ARBA00022989"/>
    </source>
</evidence>
<dbReference type="PANTHER" id="PTHR10671">
    <property type="entry name" value="EPITHELIAL MEMBRANE PROTEIN-RELATED"/>
    <property type="match status" value="1"/>
</dbReference>
<comment type="subcellular location">
    <subcellularLocation>
        <location evidence="1">Membrane</location>
        <topology evidence="1">Multi-pass membrane protein</topology>
    </subcellularLocation>
</comment>
<gene>
    <name evidence="7" type="primary">LOC129342952</name>
</gene>
<evidence type="ECO:0000313" key="7">
    <source>
        <dbReference type="RefSeq" id="XP_054854884.1"/>
    </source>
</evidence>
<feature type="transmembrane region" description="Helical" evidence="5">
    <location>
        <begin position="42"/>
        <end position="65"/>
    </location>
</feature>
<keyword evidence="4 5" id="KW-0472">Membrane</keyword>
<proteinExistence type="predicted"/>
<accession>A0AA97LGT8</accession>
<dbReference type="PANTHER" id="PTHR10671:SF34">
    <property type="entry name" value="PROTEIN NKG7"/>
    <property type="match status" value="1"/>
</dbReference>